<evidence type="ECO:0000256" key="2">
    <source>
        <dbReference type="SAM" id="SignalP"/>
    </source>
</evidence>
<reference evidence="4 5" key="1">
    <citation type="submission" date="2021-05" db="EMBL/GenBank/DDBJ databases">
        <authorList>
            <person name="Zhang Z.D."/>
            <person name="Osman G."/>
        </authorList>
    </citation>
    <scope>NUCLEOTIDE SEQUENCE [LARGE SCALE GENOMIC DNA]</scope>
    <source>
        <strain evidence="4 5">KCTC 32217</strain>
    </source>
</reference>
<dbReference type="EMBL" id="JAHCMY010000004">
    <property type="protein sequence ID" value="MBS9524233.1"/>
    <property type="molecule type" value="Genomic_DNA"/>
</dbReference>
<evidence type="ECO:0000256" key="1">
    <source>
        <dbReference type="PROSITE-ProRule" id="PRU00278"/>
    </source>
</evidence>
<dbReference type="PANTHER" id="PTHR47245:SF2">
    <property type="entry name" value="PEPTIDYL-PROLYL CIS-TRANS ISOMERASE HP_0175-RELATED"/>
    <property type="match status" value="1"/>
</dbReference>
<dbReference type="RefSeq" id="WP_213945096.1">
    <property type="nucleotide sequence ID" value="NZ_JAHCMY010000004.1"/>
</dbReference>
<dbReference type="PROSITE" id="PS51257">
    <property type="entry name" value="PROKAR_LIPOPROTEIN"/>
    <property type="match status" value="1"/>
</dbReference>
<dbReference type="SUPFAM" id="SSF54534">
    <property type="entry name" value="FKBP-like"/>
    <property type="match status" value="2"/>
</dbReference>
<feature type="domain" description="PpiC" evidence="3">
    <location>
        <begin position="240"/>
        <end position="343"/>
    </location>
</feature>
<comment type="caution">
    <text evidence="4">The sequence shown here is derived from an EMBL/GenBank/DDBJ whole genome shotgun (WGS) entry which is preliminary data.</text>
</comment>
<feature type="domain" description="PpiC" evidence="3">
    <location>
        <begin position="133"/>
        <end position="235"/>
    </location>
</feature>
<dbReference type="InterPro" id="IPR050245">
    <property type="entry name" value="PrsA_foldase"/>
</dbReference>
<accession>A0AAP2CGI9</accession>
<evidence type="ECO:0000313" key="5">
    <source>
        <dbReference type="Proteomes" id="UP001319104"/>
    </source>
</evidence>
<keyword evidence="2" id="KW-0732">Signal</keyword>
<dbReference type="InterPro" id="IPR046357">
    <property type="entry name" value="PPIase_dom_sf"/>
</dbReference>
<proteinExistence type="predicted"/>
<dbReference type="InterPro" id="IPR000297">
    <property type="entry name" value="PPIase_PpiC"/>
</dbReference>
<keyword evidence="1" id="KW-0697">Rotamase</keyword>
<organism evidence="4 5">
    <name type="scientific">Litoribacter ruber</name>
    <dbReference type="NCBI Taxonomy" id="702568"/>
    <lineage>
        <taxon>Bacteria</taxon>
        <taxon>Pseudomonadati</taxon>
        <taxon>Bacteroidota</taxon>
        <taxon>Cytophagia</taxon>
        <taxon>Cytophagales</taxon>
        <taxon>Cyclobacteriaceae</taxon>
        <taxon>Litoribacter</taxon>
    </lineage>
</organism>
<sequence>MKIKYFHFLLVGGMLACAPSAKMDTNTAIDNSPQPLLTLGEEKIFADEFVHIYTKSQHFEGAEDKISKANFDKSLDAFINYKLKVIEAVNLGMEDSDEFDKEFTIFKEDLKKPFILKYSLQEGEIKKAYSRTQEVLKASHILLQFPQNASRQDSIAVLRMAEKIKAEAEEGADFNQLALEHSDDPTAEENKGDLGYFTALTMVQPFEDAAYDLSIGEISAPILTNYGYHIIKLEDRKPNPGEVRVSHILVRTNSADPVTEDRARQRIADIYTELQKPNADWNTVVENFSDDQSNKNTGGKLPWFGVGAIIPEFEKAAFELKDKGEISSPIKTAYGYHIIRLEDVREVPPYEVMEPALRSKILRDSRSSLIQTQVVAMQKSKFGYQENSGLIENIKPQIDQALGKSLQAVKSELEEKNLLDTTLITIAEKDRSVRDFIRFIESDQAVVKTSPQKFFQPWFDKFIQAELDIAEEQELLQNNEEYKMLVKEYRDGILLFSLMNDMVWQKALLDTAGLEAYFAKNQERYQWKERVPALIVKMNKEEQLSKVRRFLSNKAYSSRLKPAVEDQFLNDYPGLFELEDGVFEHANHAVLQKVDIAEKYHELKQDGRSHFLVLGSSIEPGPKKLSETRGKAIQDYQETLEKELIAELRERYPIQVNEEEKERVFEIIKK</sequence>
<dbReference type="PANTHER" id="PTHR47245">
    <property type="entry name" value="PEPTIDYLPROLYL ISOMERASE"/>
    <property type="match status" value="1"/>
</dbReference>
<dbReference type="Gene3D" id="3.10.50.40">
    <property type="match status" value="2"/>
</dbReference>
<protein>
    <submittedName>
        <fullName evidence="4">Peptidyl-prolyl cis-trans isomerase</fullName>
    </submittedName>
</protein>
<dbReference type="Pfam" id="PF00639">
    <property type="entry name" value="Rotamase"/>
    <property type="match status" value="1"/>
</dbReference>
<dbReference type="AlphaFoldDB" id="A0AAP2CGI9"/>
<name>A0AAP2CGI9_9BACT</name>
<feature type="chain" id="PRO_5043039346" evidence="2">
    <location>
        <begin position="24"/>
        <end position="670"/>
    </location>
</feature>
<dbReference type="Pfam" id="PF13616">
    <property type="entry name" value="Rotamase_3"/>
    <property type="match status" value="1"/>
</dbReference>
<dbReference type="Proteomes" id="UP001319104">
    <property type="component" value="Unassembled WGS sequence"/>
</dbReference>
<gene>
    <name evidence="4" type="ORF">KI659_09425</name>
</gene>
<dbReference type="GO" id="GO:0003755">
    <property type="term" value="F:peptidyl-prolyl cis-trans isomerase activity"/>
    <property type="evidence" value="ECO:0007669"/>
    <property type="project" value="UniProtKB-KW"/>
</dbReference>
<feature type="signal peptide" evidence="2">
    <location>
        <begin position="1"/>
        <end position="23"/>
    </location>
</feature>
<keyword evidence="1 4" id="KW-0413">Isomerase</keyword>
<evidence type="ECO:0000313" key="4">
    <source>
        <dbReference type="EMBL" id="MBS9524233.1"/>
    </source>
</evidence>
<dbReference type="PROSITE" id="PS50198">
    <property type="entry name" value="PPIC_PPIASE_2"/>
    <property type="match status" value="2"/>
</dbReference>
<evidence type="ECO:0000259" key="3">
    <source>
        <dbReference type="PROSITE" id="PS50198"/>
    </source>
</evidence>
<keyword evidence="5" id="KW-1185">Reference proteome</keyword>